<evidence type="ECO:0000313" key="1">
    <source>
        <dbReference type="EMBL" id="ASJ03827.1"/>
    </source>
</evidence>
<geneLocation type="plasmid" evidence="2"/>
<name>A0A2Z2MBL6_THEPR</name>
<accession>A0A2Z2MBL6</accession>
<reference evidence="1 2" key="1">
    <citation type="submission" date="2016-03" db="EMBL/GenBank/DDBJ databases">
        <title>Complete genome sequence of Thermococcus profundus strain DT5432.</title>
        <authorList>
            <person name="Oger P.M."/>
        </authorList>
    </citation>
    <scope>NUCLEOTIDE SEQUENCE [LARGE SCALE GENOMIC DNA]</scope>
    <source>
        <strain evidence="1 2">DT 5432</strain>
        <plasmid evidence="2">Plasmid</plasmid>
    </source>
</reference>
<keyword evidence="1" id="KW-0614">Plasmid</keyword>
<proteinExistence type="predicted"/>
<dbReference type="KEGG" id="tprf:A3L09_10740"/>
<gene>
    <name evidence="1" type="ORF">A3L09_10740</name>
</gene>
<keyword evidence="2" id="KW-1185">Reference proteome</keyword>
<dbReference type="AlphaFoldDB" id="A0A2Z2MBL6"/>
<organism evidence="1 2">
    <name type="scientific">Thermococcus profundus</name>
    <dbReference type="NCBI Taxonomy" id="49899"/>
    <lineage>
        <taxon>Archaea</taxon>
        <taxon>Methanobacteriati</taxon>
        <taxon>Methanobacteriota</taxon>
        <taxon>Thermococci</taxon>
        <taxon>Thermococcales</taxon>
        <taxon>Thermococcaceae</taxon>
        <taxon>Thermococcus</taxon>
    </lineage>
</organism>
<protein>
    <submittedName>
        <fullName evidence="1">Uncharacterized protein</fullName>
    </submittedName>
</protein>
<evidence type="ECO:0000313" key="2">
    <source>
        <dbReference type="Proteomes" id="UP000250179"/>
    </source>
</evidence>
<dbReference type="Proteomes" id="UP000250179">
    <property type="component" value="Plasmid unnamed"/>
</dbReference>
<sequence length="357" mass="39870">MPNPLIGYTKLGTHTIMAYIITTEGAWVYSYTPYPQVLKLAPTQLTGFTNKGETKIAEVTPQIVREYKIMLELLNGVANNSVYNIFKPHIETIPNLEEKPIEIKKILDSKHGTAGIAVGAQLPALFMDLARYHGFENKVRTYTRSKEDETYFNAISEAIKNIKVGKIKPVPVLPRPLPKWDFYAGLHMAGDNADYFIRHPDGSMTLFHVGYVSYATKLSSGEAEEFLRKRVQPVASRWGFFPLDNVTVGSVAAVFEKVVQDGMSNLELIGRGLKRDFGGIDPSSLSDADLEFLRREVEKRLSTVTASTIILTPTWELVKLGLHPVEGLRASFDLLTNENNVGLSKEEVKFILHKALS</sequence>
<dbReference type="EMBL" id="CP014863">
    <property type="protein sequence ID" value="ASJ03827.1"/>
    <property type="molecule type" value="Genomic_DNA"/>
</dbReference>